<dbReference type="Proteomes" id="UP000257127">
    <property type="component" value="Unassembled WGS sequence"/>
</dbReference>
<gene>
    <name evidence="2" type="ORF">DXU93_02560</name>
</gene>
<feature type="chain" id="PRO_5017590752" evidence="1">
    <location>
        <begin position="21"/>
        <end position="407"/>
    </location>
</feature>
<proteinExistence type="predicted"/>
<evidence type="ECO:0000313" key="2">
    <source>
        <dbReference type="EMBL" id="RFC55838.1"/>
    </source>
</evidence>
<keyword evidence="3" id="KW-1185">Reference proteome</keyword>
<protein>
    <submittedName>
        <fullName evidence="2">Uncharacterized protein</fullName>
    </submittedName>
</protein>
<evidence type="ECO:0000313" key="3">
    <source>
        <dbReference type="Proteomes" id="UP000257127"/>
    </source>
</evidence>
<reference evidence="2 3" key="1">
    <citation type="submission" date="2018-08" db="EMBL/GenBank/DDBJ databases">
        <title>The draft genome squence of Brumimicrobium sp. N62.</title>
        <authorList>
            <person name="Du Z.-J."/>
            <person name="Luo H.-R."/>
        </authorList>
    </citation>
    <scope>NUCLEOTIDE SEQUENCE [LARGE SCALE GENOMIC DNA]</scope>
    <source>
        <strain evidence="2 3">N62</strain>
    </source>
</reference>
<dbReference type="EMBL" id="QURB01000001">
    <property type="protein sequence ID" value="RFC55838.1"/>
    <property type="molecule type" value="Genomic_DNA"/>
</dbReference>
<dbReference type="RefSeq" id="WP_116879673.1">
    <property type="nucleotide sequence ID" value="NZ_QURB01000001.1"/>
</dbReference>
<comment type="caution">
    <text evidence="2">The sequence shown here is derived from an EMBL/GenBank/DDBJ whole genome shotgun (WGS) entry which is preliminary data.</text>
</comment>
<sequence>MKYFLSLFIFLLISFSNIYAQVEVPKGKYPFYKMVEWPHHGTLLLSKDLSGAKNDIEVNLLNHDGEAIWDKIIYPSVDDAKLIVSDETDYVYLIENFSPKKNFIHYHQINQSGNIVSTKFDVLKVIRTYGYTIPSEMELTEVVNTPESIVFYFQLPIKSEDIIENIFVSITHHNNRVYHYKAPATEMKMKKKEMVDPILYAGSNLSSIYFSYYSTDGNSQSANFIGFTPKGDELIASSFKMNNVQPIFSEFNTLNLDGSTYVEDEDRYTARGKGVFNHGKFYFMVNDAKTSCLKIYGENEKGKIDVLNSCSGNPNEDRNPDASVFYFELDGDLFVTNKIDDNSGAYQIKESKVITRDFSINSLDNVQFNPSSFKTNNKTSNFVHLINGVPVSTSTENISKQEKIIFK</sequence>
<dbReference type="AlphaFoldDB" id="A0A3E1F1Z0"/>
<organism evidence="2 3">
    <name type="scientific">Brumimicrobium aurantiacum</name>
    <dbReference type="NCBI Taxonomy" id="1737063"/>
    <lineage>
        <taxon>Bacteria</taxon>
        <taxon>Pseudomonadati</taxon>
        <taxon>Bacteroidota</taxon>
        <taxon>Flavobacteriia</taxon>
        <taxon>Flavobacteriales</taxon>
        <taxon>Crocinitomicaceae</taxon>
        <taxon>Brumimicrobium</taxon>
    </lineage>
</organism>
<dbReference type="OrthoDB" id="1466351at2"/>
<name>A0A3E1F1Z0_9FLAO</name>
<evidence type="ECO:0000256" key="1">
    <source>
        <dbReference type="SAM" id="SignalP"/>
    </source>
</evidence>
<keyword evidence="1" id="KW-0732">Signal</keyword>
<feature type="signal peptide" evidence="1">
    <location>
        <begin position="1"/>
        <end position="20"/>
    </location>
</feature>
<accession>A0A3E1F1Z0</accession>